<evidence type="ECO:0000259" key="1">
    <source>
        <dbReference type="Pfam" id="PF05709"/>
    </source>
</evidence>
<reference evidence="2 3" key="1">
    <citation type="submission" date="2021-06" db="EMBL/GenBank/DDBJ databases">
        <title>Limosilactobacillus angelus sp. nov., isolated from the human vagina.</title>
        <authorList>
            <person name="Chen Y.-S."/>
        </authorList>
    </citation>
    <scope>NUCLEOTIDE SEQUENCE [LARGE SCALE GENOMIC DNA]</scope>
    <source>
        <strain evidence="2 3">P5L02</strain>
    </source>
</reference>
<accession>A0ABS6IX91</accession>
<dbReference type="EMBL" id="JAHPJJ010000030">
    <property type="protein sequence ID" value="MBU9696133.1"/>
    <property type="molecule type" value="Genomic_DNA"/>
</dbReference>
<dbReference type="InterPro" id="IPR008841">
    <property type="entry name" value="Siphovirus-type_tail_N"/>
</dbReference>
<dbReference type="RefSeq" id="WP_178695624.1">
    <property type="nucleotide sequence ID" value="NZ_JAHPJJ010000030.1"/>
</dbReference>
<feature type="domain" description="Siphovirus-type tail component RIFT-related" evidence="1">
    <location>
        <begin position="64"/>
        <end position="145"/>
    </location>
</feature>
<evidence type="ECO:0000313" key="2">
    <source>
        <dbReference type="EMBL" id="MBU9696133.1"/>
    </source>
</evidence>
<dbReference type="Proteomes" id="UP001196248">
    <property type="component" value="Unassembled WGS sequence"/>
</dbReference>
<comment type="caution">
    <text evidence="2">The sequence shown here is derived from an EMBL/GenBank/DDBJ whole genome shotgun (WGS) entry which is preliminary data.</text>
</comment>
<dbReference type="Gene3D" id="2.40.30.200">
    <property type="match status" value="1"/>
</dbReference>
<gene>
    <name evidence="2" type="ORF">KSL82_09610</name>
</gene>
<name>A0ABS6IX91_9LACO</name>
<proteinExistence type="predicted"/>
<keyword evidence="3" id="KW-1185">Reference proteome</keyword>
<sequence>MIQVFSKRDDKPHHYGFADMVNPPFDPIEFAISIDEGKTWTSCYDVPSIDGVLCYRAPDVQVAKRTDNTKKLGLSDGSRLMSTTYDSRQLKIELMYNGINEKDAMLAFEAAQRFLVARDPYWITFSNWSNRMYYGTASMGEVTYSDERHWTCEVTFTDLIGLSRSIGTSQQYPDDVWGVNSNLPEEIDPQYTFTNSDFDVYNLSDVLIDPERRGHQFKLICQGQSSGNLKITNKTTGDVLTKASAFNGTFVLDGVNPKLNNEGCLLDTNCGVLTLEIGKNEFHIENFAGKVMFDFPMWWLS</sequence>
<protein>
    <submittedName>
        <fullName evidence="2">Phage tail family protein</fullName>
    </submittedName>
</protein>
<dbReference type="Pfam" id="PF05709">
    <property type="entry name" value="Sipho_tail"/>
    <property type="match status" value="1"/>
</dbReference>
<evidence type="ECO:0000313" key="3">
    <source>
        <dbReference type="Proteomes" id="UP001196248"/>
    </source>
</evidence>
<organism evidence="2 3">
    <name type="scientific">Limosilactobacillus portuensis</name>
    <dbReference type="NCBI Taxonomy" id="2742601"/>
    <lineage>
        <taxon>Bacteria</taxon>
        <taxon>Bacillati</taxon>
        <taxon>Bacillota</taxon>
        <taxon>Bacilli</taxon>
        <taxon>Lactobacillales</taxon>
        <taxon>Lactobacillaceae</taxon>
        <taxon>Limosilactobacillus</taxon>
    </lineage>
</organism>